<organism evidence="2 3">
    <name type="scientific">Penicillium bovifimosum</name>
    <dbReference type="NCBI Taxonomy" id="126998"/>
    <lineage>
        <taxon>Eukaryota</taxon>
        <taxon>Fungi</taxon>
        <taxon>Dikarya</taxon>
        <taxon>Ascomycota</taxon>
        <taxon>Pezizomycotina</taxon>
        <taxon>Eurotiomycetes</taxon>
        <taxon>Eurotiomycetidae</taxon>
        <taxon>Eurotiales</taxon>
        <taxon>Aspergillaceae</taxon>
        <taxon>Penicillium</taxon>
    </lineage>
</organism>
<keyword evidence="3" id="KW-1185">Reference proteome</keyword>
<feature type="compositionally biased region" description="Basic residues" evidence="1">
    <location>
        <begin position="30"/>
        <end position="40"/>
    </location>
</feature>
<sequence length="195" mass="21380">MSELTNPDSITHKQGPIHPSVEPQGPGRAQGHKPGQHKPGTKLSELDQRQTYHMEGFPPGTAPASNSFTANPISEGGSQALNPNVEAGPDKEATYTSVSDTLHGSTSADLNRGIGKPMQGQTSTEMRHDGQHGRKNPGRSVDAYGPNALKPEMERRYPDQRAMEREAPLERHEDLYKTRVQKHSRLDDEPQGEYA</sequence>
<evidence type="ECO:0000313" key="3">
    <source>
        <dbReference type="Proteomes" id="UP001149079"/>
    </source>
</evidence>
<protein>
    <submittedName>
        <fullName evidence="2">Uncharacterized protein</fullName>
    </submittedName>
</protein>
<comment type="caution">
    <text evidence="2">The sequence shown here is derived from an EMBL/GenBank/DDBJ whole genome shotgun (WGS) entry which is preliminary data.</text>
</comment>
<dbReference type="AlphaFoldDB" id="A0A9W9KX20"/>
<reference evidence="2" key="2">
    <citation type="journal article" date="2023" name="IMA Fungus">
        <title>Comparative genomic study of the Penicillium genus elucidates a diverse pangenome and 15 lateral gene transfer events.</title>
        <authorList>
            <person name="Petersen C."/>
            <person name="Sorensen T."/>
            <person name="Nielsen M.R."/>
            <person name="Sondergaard T.E."/>
            <person name="Sorensen J.L."/>
            <person name="Fitzpatrick D.A."/>
            <person name="Frisvad J.C."/>
            <person name="Nielsen K.L."/>
        </authorList>
    </citation>
    <scope>NUCLEOTIDE SEQUENCE</scope>
    <source>
        <strain evidence="2">IBT 22155</strain>
    </source>
</reference>
<dbReference type="RefSeq" id="XP_056518536.1">
    <property type="nucleotide sequence ID" value="XM_056668706.1"/>
</dbReference>
<gene>
    <name evidence="2" type="ORF">N7515_007962</name>
</gene>
<accession>A0A9W9KX20</accession>
<dbReference type="GeneID" id="81407876"/>
<feature type="compositionally biased region" description="Basic and acidic residues" evidence="1">
    <location>
        <begin position="151"/>
        <end position="177"/>
    </location>
</feature>
<feature type="compositionally biased region" description="Polar residues" evidence="1">
    <location>
        <begin position="63"/>
        <end position="82"/>
    </location>
</feature>
<dbReference type="Proteomes" id="UP001149079">
    <property type="component" value="Unassembled WGS sequence"/>
</dbReference>
<feature type="region of interest" description="Disordered" evidence="1">
    <location>
        <begin position="1"/>
        <end position="195"/>
    </location>
</feature>
<name>A0A9W9KX20_9EURO</name>
<proteinExistence type="predicted"/>
<dbReference type="EMBL" id="JAPQKL010000006">
    <property type="protein sequence ID" value="KAJ5124137.1"/>
    <property type="molecule type" value="Genomic_DNA"/>
</dbReference>
<evidence type="ECO:0000313" key="2">
    <source>
        <dbReference type="EMBL" id="KAJ5124137.1"/>
    </source>
</evidence>
<reference evidence="2" key="1">
    <citation type="submission" date="2022-11" db="EMBL/GenBank/DDBJ databases">
        <authorList>
            <person name="Petersen C."/>
        </authorList>
    </citation>
    <scope>NUCLEOTIDE SEQUENCE</scope>
    <source>
        <strain evidence="2">IBT 22155</strain>
    </source>
</reference>
<evidence type="ECO:0000256" key="1">
    <source>
        <dbReference type="SAM" id="MobiDB-lite"/>
    </source>
</evidence>
<feature type="compositionally biased region" description="Polar residues" evidence="1">
    <location>
        <begin position="94"/>
        <end position="109"/>
    </location>
</feature>
<dbReference type="OrthoDB" id="3260716at2759"/>